<evidence type="ECO:0000256" key="1">
    <source>
        <dbReference type="ARBA" id="ARBA00022490"/>
    </source>
</evidence>
<feature type="domain" description="DNA mismatch repair MutH/Type II restriction enzyme Sau3AI" evidence="8">
    <location>
        <begin position="58"/>
        <end position="156"/>
    </location>
</feature>
<dbReference type="InterPro" id="IPR011337">
    <property type="entry name" value="DNA_rep_MutH/RE_typeII_Sau3AI"/>
</dbReference>
<evidence type="ECO:0000313" key="10">
    <source>
        <dbReference type="Proteomes" id="UP001595758"/>
    </source>
</evidence>
<proteinExistence type="inferred from homology"/>
<evidence type="ECO:0000256" key="3">
    <source>
        <dbReference type="ARBA" id="ARBA00022759"/>
    </source>
</evidence>
<evidence type="ECO:0000313" key="9">
    <source>
        <dbReference type="EMBL" id="MFC3907538.1"/>
    </source>
</evidence>
<dbReference type="SUPFAM" id="SSF52980">
    <property type="entry name" value="Restriction endonuclease-like"/>
    <property type="match status" value="1"/>
</dbReference>
<dbReference type="Gene3D" id="3.40.600.10">
    <property type="entry name" value="DNA mismatch repair MutH/Restriction endonuclease, type II"/>
    <property type="match status" value="1"/>
</dbReference>
<accession>A0ABV8CB54</accession>
<keyword evidence="10" id="KW-1185">Reference proteome</keyword>
<keyword evidence="1 7" id="KW-0963">Cytoplasm</keyword>
<dbReference type="NCBIfam" id="NF003458">
    <property type="entry name" value="PRK05070.1"/>
    <property type="match status" value="1"/>
</dbReference>
<keyword evidence="5 7" id="KW-0378">Hydrolase</keyword>
<keyword evidence="6 7" id="KW-0234">DNA repair</keyword>
<evidence type="ECO:0000256" key="7">
    <source>
        <dbReference type="HAMAP-Rule" id="MF_00759"/>
    </source>
</evidence>
<comment type="subcellular location">
    <subcellularLocation>
        <location evidence="7">Cytoplasm</location>
    </subcellularLocation>
</comment>
<evidence type="ECO:0000256" key="5">
    <source>
        <dbReference type="ARBA" id="ARBA00022801"/>
    </source>
</evidence>
<dbReference type="HAMAP" id="MF_00759">
    <property type="entry name" value="MutH"/>
    <property type="match status" value="1"/>
</dbReference>
<dbReference type="NCBIfam" id="TIGR02248">
    <property type="entry name" value="mutH_TIGR"/>
    <property type="match status" value="1"/>
</dbReference>
<dbReference type="InterPro" id="IPR004230">
    <property type="entry name" value="DNA_mismatch_repair_MutH"/>
</dbReference>
<protein>
    <recommendedName>
        <fullName evidence="7">DNA mismatch repair protein MutH</fullName>
    </recommendedName>
    <alternativeName>
        <fullName evidence="7">Methyl-directed mismatch repair protein</fullName>
    </alternativeName>
</protein>
<keyword evidence="3 7" id="KW-0255">Endonuclease</keyword>
<dbReference type="CDD" id="cd00583">
    <property type="entry name" value="MutH-like"/>
    <property type="match status" value="1"/>
</dbReference>
<dbReference type="EMBL" id="JBHSAB010000001">
    <property type="protein sequence ID" value="MFC3907538.1"/>
    <property type="molecule type" value="Genomic_DNA"/>
</dbReference>
<gene>
    <name evidence="7 9" type="primary">mutH</name>
    <name evidence="9" type="ORF">ACFORL_00410</name>
</gene>
<dbReference type="Pfam" id="PF02976">
    <property type="entry name" value="MutH"/>
    <property type="match status" value="1"/>
</dbReference>
<evidence type="ECO:0000256" key="6">
    <source>
        <dbReference type="ARBA" id="ARBA00023204"/>
    </source>
</evidence>
<reference evidence="10" key="1">
    <citation type="journal article" date="2019" name="Int. J. Syst. Evol. Microbiol.">
        <title>The Global Catalogue of Microorganisms (GCM) 10K type strain sequencing project: providing services to taxonomists for standard genome sequencing and annotation.</title>
        <authorList>
            <consortium name="The Broad Institute Genomics Platform"/>
            <consortium name="The Broad Institute Genome Sequencing Center for Infectious Disease"/>
            <person name="Wu L."/>
            <person name="Ma J."/>
        </authorList>
    </citation>
    <scope>NUCLEOTIDE SEQUENCE [LARGE SCALE GENOMIC DNA]</scope>
    <source>
        <strain evidence="10">CCUG 59858</strain>
    </source>
</reference>
<comment type="similarity">
    <text evidence="7">Belongs to the MutH family.</text>
</comment>
<dbReference type="InterPro" id="IPR011335">
    <property type="entry name" value="Restrct_endonuc-II-like"/>
</dbReference>
<dbReference type="RefSeq" id="WP_382339996.1">
    <property type="nucleotide sequence ID" value="NZ_JBHSAB010000001.1"/>
</dbReference>
<keyword evidence="2 7" id="KW-0540">Nuclease</keyword>
<comment type="function">
    <text evidence="7">Sequence-specific endonuclease that cleaves unmethylated GATC sequences. It is involved in DNA mismatch repair.</text>
</comment>
<dbReference type="Proteomes" id="UP001595758">
    <property type="component" value="Unassembled WGS sequence"/>
</dbReference>
<evidence type="ECO:0000259" key="8">
    <source>
        <dbReference type="SMART" id="SM00927"/>
    </source>
</evidence>
<sequence length="222" mass="25062">MKARLPALPPQTEQELLERCRIIEGLTFAQLSELMQYSIPAQPPKRKGWAGAAIEAALGTTAGTKPEPDFNYLGIELKTIPLNHHGMPAESTFVTSVPLLTIAQQQWRTSQCYQKLKRVLWVPVEGIKEIPFEYRRIGKAFLWSPTHEEETILAGDWHELTTMIITGQLEEIDSNMGEYLQIRPKAANAKSLCYGYDSQGSKILTLPRGFYLRSKFTATILK</sequence>
<comment type="caution">
    <text evidence="9">The sequence shown here is derived from an EMBL/GenBank/DDBJ whole genome shotgun (WGS) entry which is preliminary data.</text>
</comment>
<dbReference type="SMART" id="SM00927">
    <property type="entry name" value="MutH"/>
    <property type="match status" value="1"/>
</dbReference>
<name>A0ABV8CB54_9GAMM</name>
<organism evidence="9 10">
    <name type="scientific">Legionella dresdenensis</name>
    <dbReference type="NCBI Taxonomy" id="450200"/>
    <lineage>
        <taxon>Bacteria</taxon>
        <taxon>Pseudomonadati</taxon>
        <taxon>Pseudomonadota</taxon>
        <taxon>Gammaproteobacteria</taxon>
        <taxon>Legionellales</taxon>
        <taxon>Legionellaceae</taxon>
        <taxon>Legionella</taxon>
    </lineage>
</organism>
<keyword evidence="4 7" id="KW-0227">DNA damage</keyword>
<dbReference type="InterPro" id="IPR037057">
    <property type="entry name" value="DNA_rep_MutH/T2_RE_sf"/>
</dbReference>
<evidence type="ECO:0000256" key="2">
    <source>
        <dbReference type="ARBA" id="ARBA00022722"/>
    </source>
</evidence>
<dbReference type="GO" id="GO:0004519">
    <property type="term" value="F:endonuclease activity"/>
    <property type="evidence" value="ECO:0007669"/>
    <property type="project" value="UniProtKB-KW"/>
</dbReference>
<evidence type="ECO:0000256" key="4">
    <source>
        <dbReference type="ARBA" id="ARBA00022763"/>
    </source>
</evidence>